<evidence type="ECO:0000256" key="5">
    <source>
        <dbReference type="ARBA" id="ARBA00022723"/>
    </source>
</evidence>
<comment type="similarity">
    <text evidence="1">Belongs to the PyrK family.</text>
</comment>
<dbReference type="EMBL" id="CAFBAA010000019">
    <property type="protein sequence ID" value="CAB4843398.1"/>
    <property type="molecule type" value="Genomic_DNA"/>
</dbReference>
<dbReference type="PIRSF" id="PIRSF006816">
    <property type="entry name" value="Cyc3_hyd_g"/>
    <property type="match status" value="1"/>
</dbReference>
<dbReference type="InterPro" id="IPR017927">
    <property type="entry name" value="FAD-bd_FR_type"/>
</dbReference>
<dbReference type="PANTHER" id="PTHR43513:SF3">
    <property type="entry name" value="DIHYDROOROTATE DEHYDROGENASE B (NAD(+)), ELECTRON TRANSFER SUBUNIT-RELATED"/>
    <property type="match status" value="1"/>
</dbReference>
<evidence type="ECO:0000256" key="7">
    <source>
        <dbReference type="ARBA" id="ARBA00022982"/>
    </source>
</evidence>
<dbReference type="Gene3D" id="2.10.240.10">
    <property type="entry name" value="Dihydroorotate dehydrogenase, electron transfer subunit"/>
    <property type="match status" value="1"/>
</dbReference>
<dbReference type="InterPro" id="IPR017938">
    <property type="entry name" value="Riboflavin_synthase-like_b-brl"/>
</dbReference>
<reference evidence="13" key="1">
    <citation type="submission" date="2020-05" db="EMBL/GenBank/DDBJ databases">
        <authorList>
            <person name="Chiriac C."/>
            <person name="Salcher M."/>
            <person name="Ghai R."/>
            <person name="Kavagutti S V."/>
        </authorList>
    </citation>
    <scope>NUCLEOTIDE SEQUENCE</scope>
</reference>
<accession>A0A6J6NJS3</accession>
<keyword evidence="5" id="KW-0479">Metal-binding</keyword>
<evidence type="ECO:0000313" key="14">
    <source>
        <dbReference type="EMBL" id="CAB4843398.1"/>
    </source>
</evidence>
<dbReference type="Gene3D" id="2.40.30.10">
    <property type="entry name" value="Translation factors"/>
    <property type="match status" value="1"/>
</dbReference>
<dbReference type="InterPro" id="IPR050353">
    <property type="entry name" value="PyrK_electron_transfer"/>
</dbReference>
<dbReference type="EMBL" id="CAEZXN010000002">
    <property type="protein sequence ID" value="CAB4684623.1"/>
    <property type="molecule type" value="Genomic_DNA"/>
</dbReference>
<dbReference type="SUPFAM" id="SSF52343">
    <property type="entry name" value="Ferredoxin reductase-like, C-terminal NADP-linked domain"/>
    <property type="match status" value="1"/>
</dbReference>
<keyword evidence="9" id="KW-0411">Iron-sulfur</keyword>
<evidence type="ECO:0000259" key="11">
    <source>
        <dbReference type="PROSITE" id="PS51384"/>
    </source>
</evidence>
<dbReference type="GO" id="GO:0051537">
    <property type="term" value="F:2 iron, 2 sulfur cluster binding"/>
    <property type="evidence" value="ECO:0007669"/>
    <property type="project" value="UniProtKB-KW"/>
</dbReference>
<keyword evidence="6" id="KW-0274">FAD</keyword>
<dbReference type="AlphaFoldDB" id="A0A6J6NJS3"/>
<evidence type="ECO:0000313" key="12">
    <source>
        <dbReference type="EMBL" id="CAB4668973.1"/>
    </source>
</evidence>
<evidence type="ECO:0000256" key="3">
    <source>
        <dbReference type="ARBA" id="ARBA00022630"/>
    </source>
</evidence>
<dbReference type="GO" id="GO:0046872">
    <property type="term" value="F:metal ion binding"/>
    <property type="evidence" value="ECO:0007669"/>
    <property type="project" value="UniProtKB-KW"/>
</dbReference>
<evidence type="ECO:0000256" key="6">
    <source>
        <dbReference type="ARBA" id="ARBA00022827"/>
    </source>
</evidence>
<evidence type="ECO:0000256" key="10">
    <source>
        <dbReference type="ARBA" id="ARBA00034078"/>
    </source>
</evidence>
<dbReference type="InterPro" id="IPR019480">
    <property type="entry name" value="Dihydroorotate_DH_Fe-S-bd"/>
</dbReference>
<dbReference type="PANTHER" id="PTHR43513">
    <property type="entry name" value="DIHYDROOROTATE DEHYDROGENASE B (NAD(+)), ELECTRON TRANSFER SUBUNIT"/>
    <property type="match status" value="1"/>
</dbReference>
<keyword evidence="2" id="KW-0813">Transport</keyword>
<dbReference type="Pfam" id="PF10418">
    <property type="entry name" value="DHODB_Fe-S_bind"/>
    <property type="match status" value="1"/>
</dbReference>
<gene>
    <name evidence="12" type="ORF">UFOPK2342_00315</name>
    <name evidence="13" type="ORF">UFOPK2423_00183</name>
    <name evidence="14" type="ORF">UFOPK3266_00876</name>
</gene>
<name>A0A6J6NJS3_9ZZZZ</name>
<evidence type="ECO:0000256" key="2">
    <source>
        <dbReference type="ARBA" id="ARBA00022448"/>
    </source>
</evidence>
<dbReference type="GO" id="GO:0050660">
    <property type="term" value="F:flavin adenine dinucleotide binding"/>
    <property type="evidence" value="ECO:0007669"/>
    <property type="project" value="InterPro"/>
</dbReference>
<evidence type="ECO:0000313" key="13">
    <source>
        <dbReference type="EMBL" id="CAB4684623.1"/>
    </source>
</evidence>
<proteinExistence type="inferred from homology"/>
<dbReference type="GO" id="GO:0006221">
    <property type="term" value="P:pyrimidine nucleotide biosynthetic process"/>
    <property type="evidence" value="ECO:0007669"/>
    <property type="project" value="InterPro"/>
</dbReference>
<dbReference type="Gene3D" id="3.40.50.80">
    <property type="entry name" value="Nucleotide-binding domain of ferredoxin-NADP reductase (FNR) module"/>
    <property type="match status" value="1"/>
</dbReference>
<evidence type="ECO:0000256" key="8">
    <source>
        <dbReference type="ARBA" id="ARBA00023004"/>
    </source>
</evidence>
<dbReference type="InterPro" id="IPR037117">
    <property type="entry name" value="Dihydroorotate_DH_ele_sf"/>
</dbReference>
<dbReference type="GO" id="GO:0016491">
    <property type="term" value="F:oxidoreductase activity"/>
    <property type="evidence" value="ECO:0007669"/>
    <property type="project" value="InterPro"/>
</dbReference>
<keyword evidence="7" id="KW-0249">Electron transport</keyword>
<dbReference type="CDD" id="cd06218">
    <property type="entry name" value="DHOD_e_trans"/>
    <property type="match status" value="1"/>
</dbReference>
<sequence>MSYQPLQVEGELLSNKRVGAYHLITIVVPGIPERIRPGNFVALSVGGESTSTLLRRSFSVYQAQERGLYGGTLELVIAAHGPGTRWLAALAPHQMLNVVGPLGRPFPIPKDPVHALLVGGGYGSAPLFMLADALRQRGCRVDMALGAASADRLFGALEARRVTNALSIATDDGSLGVQGRVTDAARSILERSSIDVIYACGPMPMLAALSTLGAEFDVMVQCAVEESMACGIGICMTCVLPVRGSDGVVRMSRSCVDGPIFAGDRVLWDSVGTVPEETLGAPKASGH</sequence>
<protein>
    <submittedName>
        <fullName evidence="13">Unannotated protein</fullName>
    </submittedName>
</protein>
<keyword evidence="4" id="KW-0001">2Fe-2S</keyword>
<dbReference type="PROSITE" id="PS51384">
    <property type="entry name" value="FAD_FR"/>
    <property type="match status" value="1"/>
</dbReference>
<keyword evidence="3" id="KW-0285">Flavoprotein</keyword>
<dbReference type="InterPro" id="IPR012165">
    <property type="entry name" value="Cyt_c3_hydrogenase_gsu"/>
</dbReference>
<comment type="cofactor">
    <cofactor evidence="10">
        <name>[2Fe-2S] cluster</name>
        <dbReference type="ChEBI" id="CHEBI:190135"/>
    </cofactor>
</comment>
<dbReference type="SUPFAM" id="SSF63380">
    <property type="entry name" value="Riboflavin synthase domain-like"/>
    <property type="match status" value="1"/>
</dbReference>
<keyword evidence="8" id="KW-0408">Iron</keyword>
<feature type="domain" description="FAD-binding FR-type" evidence="11">
    <location>
        <begin position="5"/>
        <end position="108"/>
    </location>
</feature>
<evidence type="ECO:0000256" key="4">
    <source>
        <dbReference type="ARBA" id="ARBA00022714"/>
    </source>
</evidence>
<evidence type="ECO:0000256" key="9">
    <source>
        <dbReference type="ARBA" id="ARBA00023014"/>
    </source>
</evidence>
<evidence type="ECO:0000256" key="1">
    <source>
        <dbReference type="ARBA" id="ARBA00006422"/>
    </source>
</evidence>
<dbReference type="EMBL" id="CAEZXB010000003">
    <property type="protein sequence ID" value="CAB4668973.1"/>
    <property type="molecule type" value="Genomic_DNA"/>
</dbReference>
<organism evidence="13">
    <name type="scientific">freshwater metagenome</name>
    <dbReference type="NCBI Taxonomy" id="449393"/>
    <lineage>
        <taxon>unclassified sequences</taxon>
        <taxon>metagenomes</taxon>
        <taxon>ecological metagenomes</taxon>
    </lineage>
</organism>
<dbReference type="InterPro" id="IPR039261">
    <property type="entry name" value="FNR_nucleotide-bd"/>
</dbReference>